<keyword evidence="1" id="KW-0812">Transmembrane</keyword>
<feature type="domain" description="GGDEF" evidence="3">
    <location>
        <begin position="290"/>
        <end position="423"/>
    </location>
</feature>
<dbReference type="InterPro" id="IPR021796">
    <property type="entry name" value="Tll0287-like_dom"/>
</dbReference>
<dbReference type="NCBIfam" id="TIGR00254">
    <property type="entry name" value="GGDEF"/>
    <property type="match status" value="1"/>
</dbReference>
<dbReference type="EMBL" id="CP076135">
    <property type="protein sequence ID" value="QWG19078.1"/>
    <property type="molecule type" value="Genomic_DNA"/>
</dbReference>
<dbReference type="SMART" id="SM00267">
    <property type="entry name" value="GGDEF"/>
    <property type="match status" value="1"/>
</dbReference>
<dbReference type="PANTHER" id="PTHR44757">
    <property type="entry name" value="DIGUANYLATE CYCLASE DGCP"/>
    <property type="match status" value="1"/>
</dbReference>
<reference evidence="4" key="1">
    <citation type="submission" date="2021-06" db="EMBL/GenBank/DDBJ databases">
        <title>Bradyrhizobium sp. S2-11-2 Genome sequencing.</title>
        <authorList>
            <person name="Jin L."/>
        </authorList>
    </citation>
    <scope>NUCLEOTIDE SEQUENCE</scope>
    <source>
        <strain evidence="4">S2-11-2</strain>
    </source>
</reference>
<evidence type="ECO:0000313" key="4">
    <source>
        <dbReference type="EMBL" id="QWG19078.1"/>
    </source>
</evidence>
<dbReference type="RefSeq" id="WP_215614627.1">
    <property type="nucleotide sequence ID" value="NZ_CP076135.1"/>
</dbReference>
<dbReference type="InterPro" id="IPR001633">
    <property type="entry name" value="EAL_dom"/>
</dbReference>
<dbReference type="PANTHER" id="PTHR44757:SF2">
    <property type="entry name" value="BIOFILM ARCHITECTURE MAINTENANCE PROTEIN MBAA"/>
    <property type="match status" value="1"/>
</dbReference>
<proteinExistence type="predicted"/>
<dbReference type="InterPro" id="IPR029787">
    <property type="entry name" value="Nucleotide_cyclase"/>
</dbReference>
<dbReference type="Proteomes" id="UP000680805">
    <property type="component" value="Chromosome"/>
</dbReference>
<dbReference type="PROSITE" id="PS50887">
    <property type="entry name" value="GGDEF"/>
    <property type="match status" value="1"/>
</dbReference>
<accession>A0A975RTK5</accession>
<dbReference type="InterPro" id="IPR000160">
    <property type="entry name" value="GGDEF_dom"/>
</dbReference>
<dbReference type="AlphaFoldDB" id="A0A975RTK5"/>
<dbReference type="InterPro" id="IPR052155">
    <property type="entry name" value="Biofilm_reg_signaling"/>
</dbReference>
<dbReference type="SMART" id="SM00052">
    <property type="entry name" value="EAL"/>
    <property type="match status" value="1"/>
</dbReference>
<evidence type="ECO:0000259" key="2">
    <source>
        <dbReference type="PROSITE" id="PS50883"/>
    </source>
</evidence>
<dbReference type="InterPro" id="IPR043128">
    <property type="entry name" value="Rev_trsase/Diguanyl_cyclase"/>
</dbReference>
<dbReference type="Pfam" id="PF00563">
    <property type="entry name" value="EAL"/>
    <property type="match status" value="1"/>
</dbReference>
<dbReference type="SUPFAM" id="SSF141868">
    <property type="entry name" value="EAL domain-like"/>
    <property type="match status" value="1"/>
</dbReference>
<keyword evidence="1" id="KW-1133">Transmembrane helix</keyword>
<dbReference type="Pfam" id="PF11845">
    <property type="entry name" value="Tll0287-like"/>
    <property type="match status" value="1"/>
</dbReference>
<keyword evidence="1" id="KW-0472">Membrane</keyword>
<dbReference type="KEGG" id="bsei:KMZ68_04155"/>
<dbReference type="CDD" id="cd01949">
    <property type="entry name" value="GGDEF"/>
    <property type="match status" value="1"/>
</dbReference>
<protein>
    <submittedName>
        <fullName evidence="4">EAL domain-containing protein</fullName>
    </submittedName>
</protein>
<name>A0A975RTK5_9BRAD</name>
<dbReference type="PROSITE" id="PS50883">
    <property type="entry name" value="EAL"/>
    <property type="match status" value="1"/>
</dbReference>
<feature type="transmembrane region" description="Helical" evidence="1">
    <location>
        <begin position="221"/>
        <end position="243"/>
    </location>
</feature>
<sequence>MLGRKILSYWRNSVRLELVIAASVAAVLCSGLAAMCFFLPQAMKSAAIESAYRGNIEIADQIKITRGYYTRQVVAKALASHALAPSHDHASDPNAIPLPATFVQDISELLREKDTTLSLVSPYPWPHRAGRVMDDFQRNAWQAFQADPSAVFSREEVRNGRRVLRVAVSDRMTSDTCVSCHNAQADSPKKNWKLGDVRAVMEVTKVIEPYLASAEEKGRMITLAIAFPTLIVIAILFAGTALFRRYNQEKLQAVRRLQYLAHHDTMTGTLNRNAFLSELGKAFATKDGQRLVALHYIDLDRFKEINDRLGHKVGDELICAAAKRLRTLLSGEDILCRLGGDEFALAQMQVRKPADVNSMAARIVASMAIPFQLQRNLLTISASVGTAHVAIDSSSPSQLLENADIALYRAKDDGRRRYVLFSPSMRHELNQKRQIELRIRQAIDACEFEMFFQPLVDNNSRLAGFEALLRLPDGRGGFISPTDFVPLAEEIGVINQIGAWVVHHACHVAATWPAHLTIAVNLSPAQFFGAVPIGVIVRDAIVESGLEAGRLELEITEGLLLEANESVVEQLAELKRVGATIVMDDFGTGHSSLGNLSKLPFDKFKIDKSFVAGVLGTENANVPVLNTIVKLGRNLNMKVTVEGIETPEQANFFRNLNCDYYQGYLFGRPMPRVDAAALILSDILIDMAADYPASSVRREELTTSAA</sequence>
<dbReference type="SUPFAM" id="SSF55073">
    <property type="entry name" value="Nucleotide cyclase"/>
    <property type="match status" value="1"/>
</dbReference>
<evidence type="ECO:0000256" key="1">
    <source>
        <dbReference type="SAM" id="Phobius"/>
    </source>
</evidence>
<dbReference type="Gene3D" id="3.30.70.270">
    <property type="match status" value="1"/>
</dbReference>
<feature type="domain" description="EAL" evidence="2">
    <location>
        <begin position="432"/>
        <end position="683"/>
    </location>
</feature>
<dbReference type="Pfam" id="PF00990">
    <property type="entry name" value="GGDEF"/>
    <property type="match status" value="1"/>
</dbReference>
<gene>
    <name evidence="4" type="ORF">KMZ68_04155</name>
</gene>
<evidence type="ECO:0000259" key="3">
    <source>
        <dbReference type="PROSITE" id="PS50887"/>
    </source>
</evidence>
<organism evidence="4 5">
    <name type="scientific">Bradyrhizobium sediminis</name>
    <dbReference type="NCBI Taxonomy" id="2840469"/>
    <lineage>
        <taxon>Bacteria</taxon>
        <taxon>Pseudomonadati</taxon>
        <taxon>Pseudomonadota</taxon>
        <taxon>Alphaproteobacteria</taxon>
        <taxon>Hyphomicrobiales</taxon>
        <taxon>Nitrobacteraceae</taxon>
        <taxon>Bradyrhizobium</taxon>
    </lineage>
</organism>
<dbReference type="InterPro" id="IPR035919">
    <property type="entry name" value="EAL_sf"/>
</dbReference>
<evidence type="ECO:0000313" key="5">
    <source>
        <dbReference type="Proteomes" id="UP000680805"/>
    </source>
</evidence>
<feature type="transmembrane region" description="Helical" evidence="1">
    <location>
        <begin position="20"/>
        <end position="39"/>
    </location>
</feature>
<dbReference type="Gene3D" id="3.20.20.450">
    <property type="entry name" value="EAL domain"/>
    <property type="match status" value="1"/>
</dbReference>
<dbReference type="CDD" id="cd01948">
    <property type="entry name" value="EAL"/>
    <property type="match status" value="1"/>
</dbReference>